<evidence type="ECO:0000313" key="1">
    <source>
        <dbReference type="EMBL" id="SNQ60321.1"/>
    </source>
</evidence>
<dbReference type="RefSeq" id="WP_096204634.1">
    <property type="nucleotide sequence ID" value="NZ_FZMP01000084.1"/>
</dbReference>
<dbReference type="EMBL" id="FZMP01000084">
    <property type="protein sequence ID" value="SNQ60321.1"/>
    <property type="molecule type" value="Genomic_DNA"/>
</dbReference>
<reference evidence="2" key="1">
    <citation type="submission" date="2017-06" db="EMBL/GenBank/DDBJ databases">
        <authorList>
            <person name="Cremers G."/>
        </authorList>
    </citation>
    <scope>NUCLEOTIDE SEQUENCE [LARGE SCALE GENOMIC DNA]</scope>
</reference>
<evidence type="ECO:0000313" key="2">
    <source>
        <dbReference type="Proteomes" id="UP000218615"/>
    </source>
</evidence>
<name>A0A284VM14_9EURY</name>
<sequence length="70" mass="7851">MIFNEADESQKLLVSVSQLRRIKGSESLESMVDMIDTALNICISSVKSEHPGISEKELIKSIKKIYGIRL</sequence>
<dbReference type="Proteomes" id="UP000218615">
    <property type="component" value="Unassembled WGS sequence"/>
</dbReference>
<keyword evidence="2" id="KW-1185">Reference proteome</keyword>
<protein>
    <submittedName>
        <fullName evidence="1">Uncharacterized protein</fullName>
    </submittedName>
</protein>
<dbReference type="AlphaFoldDB" id="A0A284VM14"/>
<proteinExistence type="predicted"/>
<accession>A0A284VM14</accession>
<gene>
    <name evidence="1" type="ORF">MNV_1740066</name>
</gene>
<organism evidence="1 2">
    <name type="scientific">Candidatus Methanoperedens nitratireducens</name>
    <dbReference type="NCBI Taxonomy" id="1392998"/>
    <lineage>
        <taxon>Archaea</taxon>
        <taxon>Methanobacteriati</taxon>
        <taxon>Methanobacteriota</taxon>
        <taxon>Stenosarchaea group</taxon>
        <taxon>Methanomicrobia</taxon>
        <taxon>Methanosarcinales</taxon>
        <taxon>ANME-2 cluster</taxon>
        <taxon>Candidatus Methanoperedentaceae</taxon>
        <taxon>Candidatus Methanoperedens</taxon>
    </lineage>
</organism>